<gene>
    <name evidence="4" type="ORF">AK829_04650</name>
</gene>
<dbReference type="Pfam" id="PF13531">
    <property type="entry name" value="SBP_bac_11"/>
    <property type="match status" value="1"/>
</dbReference>
<dbReference type="NCBIfam" id="TIGR01256">
    <property type="entry name" value="modA"/>
    <property type="match status" value="1"/>
</dbReference>
<dbReference type="EMBL" id="CP012342">
    <property type="protein sequence ID" value="AKV58579.1"/>
    <property type="molecule type" value="Genomic_DNA"/>
</dbReference>
<dbReference type="GO" id="GO:0030973">
    <property type="term" value="F:molybdate ion binding"/>
    <property type="evidence" value="ECO:0007669"/>
    <property type="project" value="TreeGrafter"/>
</dbReference>
<dbReference type="PIRSF" id="PIRSF004846">
    <property type="entry name" value="ModA"/>
    <property type="match status" value="1"/>
</dbReference>
<comment type="similarity">
    <text evidence="1">Belongs to the bacterial solute-binding protein ModA family.</text>
</comment>
<dbReference type="GO" id="GO:0046872">
    <property type="term" value="F:metal ion binding"/>
    <property type="evidence" value="ECO:0007669"/>
    <property type="project" value="UniProtKB-KW"/>
</dbReference>
<dbReference type="InterPro" id="IPR005950">
    <property type="entry name" value="ModA"/>
</dbReference>
<protein>
    <submittedName>
        <fullName evidence="4">Uncharacterized protein</fullName>
    </submittedName>
</protein>
<evidence type="ECO:0000313" key="4">
    <source>
        <dbReference type="EMBL" id="AKV58579.1"/>
    </source>
</evidence>
<sequence>MNRALACISVITAAVALAACSSESADTAAGDNPDLTILGAASTRVINDDLQELSPNKLTYVNAGSSDLVRQLVEGAPGDLLITADQKNMDDAVAAGVVEDPQVVATNSMVLVVPKDNPANIQGVEDLADAKVVICDEQVPCGAVSRKLIAANNLDFTPVSLEHNVTDTLGKVTSGEADAGFVYRTDAAAAGDAVLTFDIPHADEHPNSLVAAVTTNTENPEAAAALLALLLSSKDMWTKHGFTPVQN</sequence>
<proteinExistence type="inferred from homology"/>
<dbReference type="AlphaFoldDB" id="A0A0K1RAZ3"/>
<keyword evidence="3" id="KW-0732">Signal</keyword>
<reference evidence="4 5" key="1">
    <citation type="submission" date="2015-08" db="EMBL/GenBank/DDBJ databases">
        <authorList>
            <person name="Babu N.S."/>
            <person name="Beckwith C.J."/>
            <person name="Beseler K.G."/>
            <person name="Brison A."/>
            <person name="Carone J.V."/>
            <person name="Caskin T.P."/>
            <person name="Diamond M."/>
            <person name="Durham M.E."/>
            <person name="Foxe J.M."/>
            <person name="Go M."/>
            <person name="Henderson B.A."/>
            <person name="Jones I.B."/>
            <person name="McGettigan J.A."/>
            <person name="Micheletti S.J."/>
            <person name="Nasrallah M.E."/>
            <person name="Ortiz D."/>
            <person name="Piller C.R."/>
            <person name="Privatt S.R."/>
            <person name="Schneider S.L."/>
            <person name="Sharp S."/>
            <person name="Smith T.C."/>
            <person name="Stanton J.D."/>
            <person name="Ullery H.E."/>
            <person name="Wilson R.J."/>
            <person name="Serrano M.G."/>
            <person name="Buck G."/>
            <person name="Lee V."/>
            <person name="Wang Y."/>
            <person name="Carvalho R."/>
            <person name="Voegtly L."/>
            <person name="Shi R."/>
            <person name="Duckworth R."/>
            <person name="Johnson A."/>
            <person name="Loviza R."/>
            <person name="Walstead R."/>
            <person name="Shah Z."/>
            <person name="Kiflezghi M."/>
            <person name="Wade K."/>
            <person name="Ball S.L."/>
            <person name="Bradley K.W."/>
            <person name="Asai D.J."/>
            <person name="Bowman C.A."/>
            <person name="Russell D.A."/>
            <person name="Pope W.H."/>
            <person name="Jacobs-Sera D."/>
            <person name="Hendrix R.W."/>
            <person name="Hatfull G.F."/>
        </authorList>
    </citation>
    <scope>NUCLEOTIDE SEQUENCE [LARGE SCALE GENOMIC DNA]</scope>
    <source>
        <strain evidence="4 5">PUDD_83A45</strain>
    </source>
</reference>
<dbReference type="PANTHER" id="PTHR30632:SF0">
    <property type="entry name" value="SULFATE-BINDING PROTEIN"/>
    <property type="match status" value="1"/>
</dbReference>
<name>A0A0K1RAZ3_9CORY</name>
<evidence type="ECO:0000313" key="5">
    <source>
        <dbReference type="Proteomes" id="UP000060016"/>
    </source>
</evidence>
<dbReference type="GO" id="GO:0015689">
    <property type="term" value="P:molybdate ion transport"/>
    <property type="evidence" value="ECO:0007669"/>
    <property type="project" value="InterPro"/>
</dbReference>
<dbReference type="KEGG" id="crie:AK829_04650"/>
<dbReference type="STRING" id="156976.AK829_04650"/>
<keyword evidence="2" id="KW-0479">Metal-binding</keyword>
<dbReference type="PANTHER" id="PTHR30632">
    <property type="entry name" value="MOLYBDATE-BINDING PERIPLASMIC PROTEIN"/>
    <property type="match status" value="1"/>
</dbReference>
<dbReference type="PATRIC" id="fig|156976.3.peg.923"/>
<dbReference type="PROSITE" id="PS51257">
    <property type="entry name" value="PROKAR_LIPOPROTEIN"/>
    <property type="match status" value="1"/>
</dbReference>
<evidence type="ECO:0000256" key="1">
    <source>
        <dbReference type="ARBA" id="ARBA00009175"/>
    </source>
</evidence>
<keyword evidence="5" id="KW-1185">Reference proteome</keyword>
<evidence type="ECO:0000256" key="2">
    <source>
        <dbReference type="ARBA" id="ARBA00022723"/>
    </source>
</evidence>
<organism evidence="4 5">
    <name type="scientific">Corynebacterium riegelii</name>
    <dbReference type="NCBI Taxonomy" id="156976"/>
    <lineage>
        <taxon>Bacteria</taxon>
        <taxon>Bacillati</taxon>
        <taxon>Actinomycetota</taxon>
        <taxon>Actinomycetes</taxon>
        <taxon>Mycobacteriales</taxon>
        <taxon>Corynebacteriaceae</taxon>
        <taxon>Corynebacterium</taxon>
    </lineage>
</organism>
<dbReference type="Proteomes" id="UP000060016">
    <property type="component" value="Chromosome"/>
</dbReference>
<dbReference type="Gene3D" id="3.40.190.10">
    <property type="entry name" value="Periplasmic binding protein-like II"/>
    <property type="match status" value="2"/>
</dbReference>
<evidence type="ECO:0000256" key="3">
    <source>
        <dbReference type="ARBA" id="ARBA00022729"/>
    </source>
</evidence>
<dbReference type="RefSeq" id="WP_052204690.1">
    <property type="nucleotide sequence ID" value="NZ_CP012342.1"/>
</dbReference>
<dbReference type="InterPro" id="IPR050682">
    <property type="entry name" value="ModA/WtpA"/>
</dbReference>
<dbReference type="SUPFAM" id="SSF53850">
    <property type="entry name" value="Periplasmic binding protein-like II"/>
    <property type="match status" value="1"/>
</dbReference>
<accession>A0A0K1RAZ3</accession>